<keyword evidence="2" id="KW-0808">Transferase</keyword>
<keyword evidence="3" id="KW-1185">Reference proteome</keyword>
<comment type="caution">
    <text evidence="2">The sequence shown here is derived from an EMBL/GenBank/DDBJ whole genome shotgun (WGS) entry which is preliminary data.</text>
</comment>
<dbReference type="InterPro" id="IPR000182">
    <property type="entry name" value="GNAT_dom"/>
</dbReference>
<evidence type="ECO:0000259" key="1">
    <source>
        <dbReference type="PROSITE" id="PS51186"/>
    </source>
</evidence>
<dbReference type="SUPFAM" id="SSF55729">
    <property type="entry name" value="Acyl-CoA N-acyltransferases (Nat)"/>
    <property type="match status" value="1"/>
</dbReference>
<dbReference type="GO" id="GO:0016747">
    <property type="term" value="F:acyltransferase activity, transferring groups other than amino-acyl groups"/>
    <property type="evidence" value="ECO:0007669"/>
    <property type="project" value="InterPro"/>
</dbReference>
<protein>
    <submittedName>
        <fullName evidence="2">Acetyltransferase</fullName>
    </submittedName>
</protein>
<name>A0A433RQ65_9BACL</name>
<accession>A0A433RQ65</accession>
<dbReference type="PANTHER" id="PTHR43415:SF3">
    <property type="entry name" value="GNAT-FAMILY ACETYLTRANSFERASE"/>
    <property type="match status" value="1"/>
</dbReference>
<dbReference type="AlphaFoldDB" id="A0A433RQ65"/>
<dbReference type="EMBL" id="JTFC01000042">
    <property type="protein sequence ID" value="RUS52525.1"/>
    <property type="molecule type" value="Genomic_DNA"/>
</dbReference>
<dbReference type="CDD" id="cd04301">
    <property type="entry name" value="NAT_SF"/>
    <property type="match status" value="1"/>
</dbReference>
<dbReference type="InterPro" id="IPR016181">
    <property type="entry name" value="Acyl_CoA_acyltransferase"/>
</dbReference>
<feature type="domain" description="N-acetyltransferase" evidence="1">
    <location>
        <begin position="1"/>
        <end position="163"/>
    </location>
</feature>
<dbReference type="Gene3D" id="3.40.630.30">
    <property type="match status" value="1"/>
</dbReference>
<dbReference type="RefSeq" id="WP_126991865.1">
    <property type="nucleotide sequence ID" value="NZ_JTFC01000042.1"/>
</dbReference>
<sequence length="165" mass="18628">MDIRIATADDAAQLVEVIKNADAYDSVVFQLGEIDLNEARIAKWITDNKDSMTIFVAEEAGDIIGYLQVKRGVIHSTKHCGTIAVGVHSKARSSGVGTKLFEHMHAWSRDNGLHRLELMVLTNNVKAIFLFRKMGYTIEGTKQDAMLIDGRYIDEYYMTRFIDEQ</sequence>
<reference evidence="2 3" key="1">
    <citation type="submission" date="2014-11" db="EMBL/GenBank/DDBJ databases">
        <title>Genome sequence and analysis of novel Kurthia sp.</title>
        <authorList>
            <person name="Lawson J.N."/>
            <person name="Gonzalez J.E."/>
            <person name="Rinauldi L."/>
            <person name="Xuan Z."/>
            <person name="Firman A."/>
            <person name="Shaddox L."/>
            <person name="Trudeau A."/>
            <person name="Shah S."/>
            <person name="Reiman D."/>
        </authorList>
    </citation>
    <scope>NUCLEOTIDE SEQUENCE [LARGE SCALE GENOMIC DNA]</scope>
    <source>
        <strain evidence="2 3">3B1D</strain>
    </source>
</reference>
<proteinExistence type="predicted"/>
<dbReference type="PANTHER" id="PTHR43415">
    <property type="entry name" value="SPERMIDINE N(1)-ACETYLTRANSFERASE"/>
    <property type="match status" value="1"/>
</dbReference>
<organism evidence="2 3">
    <name type="scientific">Candidatus Kurthia intestinigallinarum</name>
    <dbReference type="NCBI Taxonomy" id="1562256"/>
    <lineage>
        <taxon>Bacteria</taxon>
        <taxon>Bacillati</taxon>
        <taxon>Bacillota</taxon>
        <taxon>Bacilli</taxon>
        <taxon>Bacillales</taxon>
        <taxon>Caryophanaceae</taxon>
        <taxon>Kurthia</taxon>
    </lineage>
</organism>
<dbReference type="Proteomes" id="UP000288623">
    <property type="component" value="Unassembled WGS sequence"/>
</dbReference>
<gene>
    <name evidence="2" type="ORF">QI30_17365</name>
</gene>
<evidence type="ECO:0000313" key="3">
    <source>
        <dbReference type="Proteomes" id="UP000288623"/>
    </source>
</evidence>
<evidence type="ECO:0000313" key="2">
    <source>
        <dbReference type="EMBL" id="RUS52525.1"/>
    </source>
</evidence>
<dbReference type="Pfam" id="PF00583">
    <property type="entry name" value="Acetyltransf_1"/>
    <property type="match status" value="1"/>
</dbReference>
<dbReference type="PROSITE" id="PS51186">
    <property type="entry name" value="GNAT"/>
    <property type="match status" value="1"/>
</dbReference>
<dbReference type="OrthoDB" id="9773249at2"/>